<protein>
    <recommendedName>
        <fullName evidence="4">Plasmid stabilization system protein ParE</fullName>
    </recommendedName>
</protein>
<dbReference type="Proteomes" id="UP001500469">
    <property type="component" value="Unassembled WGS sequence"/>
</dbReference>
<name>A0ABP3YBK1_9BACT</name>
<proteinExistence type="predicted"/>
<accession>A0ABP3YBK1</accession>
<reference evidence="3" key="1">
    <citation type="journal article" date="2019" name="Int. J. Syst. Evol. Microbiol.">
        <title>The Global Catalogue of Microorganisms (GCM) 10K type strain sequencing project: providing services to taxonomists for standard genome sequencing and annotation.</title>
        <authorList>
            <consortium name="The Broad Institute Genomics Platform"/>
            <consortium name="The Broad Institute Genome Sequencing Center for Infectious Disease"/>
            <person name="Wu L."/>
            <person name="Ma J."/>
        </authorList>
    </citation>
    <scope>NUCLEOTIDE SEQUENCE [LARGE SCALE GENOMIC DNA]</scope>
    <source>
        <strain evidence="3">JCM 16112</strain>
    </source>
</reference>
<evidence type="ECO:0000256" key="1">
    <source>
        <dbReference type="ARBA" id="ARBA00022649"/>
    </source>
</evidence>
<comment type="caution">
    <text evidence="2">The sequence shown here is derived from an EMBL/GenBank/DDBJ whole genome shotgun (WGS) entry which is preliminary data.</text>
</comment>
<gene>
    <name evidence="2" type="ORF">GCM10009119_12510</name>
</gene>
<evidence type="ECO:0000313" key="3">
    <source>
        <dbReference type="Proteomes" id="UP001500469"/>
    </source>
</evidence>
<sequence>MKIFVSKRADRDFQNILEYLEYRWGAGSVEKFKSLTNDFLDILENFPEIGSMELPEKKIRGFQLTKQTRVFYTIKPKFILILTFYDVRQNPKSKNL</sequence>
<keyword evidence="3" id="KW-1185">Reference proteome</keyword>
<evidence type="ECO:0000313" key="2">
    <source>
        <dbReference type="EMBL" id="GAA0878283.1"/>
    </source>
</evidence>
<dbReference type="Gene3D" id="3.30.2310.20">
    <property type="entry name" value="RelE-like"/>
    <property type="match status" value="1"/>
</dbReference>
<dbReference type="InterPro" id="IPR007712">
    <property type="entry name" value="RelE/ParE_toxin"/>
</dbReference>
<keyword evidence="1" id="KW-1277">Toxin-antitoxin system</keyword>
<evidence type="ECO:0008006" key="4">
    <source>
        <dbReference type="Google" id="ProtNLM"/>
    </source>
</evidence>
<organism evidence="2 3">
    <name type="scientific">Algoriphagus jejuensis</name>
    <dbReference type="NCBI Taxonomy" id="419934"/>
    <lineage>
        <taxon>Bacteria</taxon>
        <taxon>Pseudomonadati</taxon>
        <taxon>Bacteroidota</taxon>
        <taxon>Cytophagia</taxon>
        <taxon>Cytophagales</taxon>
        <taxon>Cyclobacteriaceae</taxon>
        <taxon>Algoriphagus</taxon>
    </lineage>
</organism>
<dbReference type="RefSeq" id="WP_343849567.1">
    <property type="nucleotide sequence ID" value="NZ_BAAAFI010000004.1"/>
</dbReference>
<dbReference type="InterPro" id="IPR035093">
    <property type="entry name" value="RelE/ParE_toxin_dom_sf"/>
</dbReference>
<dbReference type="EMBL" id="BAAAFI010000004">
    <property type="protein sequence ID" value="GAA0878283.1"/>
    <property type="molecule type" value="Genomic_DNA"/>
</dbReference>
<dbReference type="Pfam" id="PF05016">
    <property type="entry name" value="ParE_toxin"/>
    <property type="match status" value="1"/>
</dbReference>